<dbReference type="RefSeq" id="WP_109675542.1">
    <property type="nucleotide sequence ID" value="NZ_CP086615.1"/>
</dbReference>
<sequence length="197" mass="21824">MRRLWLIDASYIHANNLALLGPNRRVDYLKLRQLLEQELGPLWRGYFLNAVQDEAHEARDRFHNWLQSAAPGGPNLIVRLYGLKSERVRNAWCADCGNKVDVSCPHGGSGHTLLNQRQMGVDVGLATLALIHRERYDSLVLSSGDGDLIDAVEHLSENGKGIELAVFSTGVATDLQARADRIVWIDQHLDAVAGQPG</sequence>
<proteinExistence type="predicted"/>
<dbReference type="PANTHER" id="PTHR35458">
    <property type="entry name" value="SLR0755 PROTEIN"/>
    <property type="match status" value="1"/>
</dbReference>
<reference evidence="2 3" key="1">
    <citation type="submission" date="2018-05" db="EMBL/GenBank/DDBJ databases">
        <title>Spiribacter halobius sp. nov., a moderately halophilic bacterium isolated from marine solar saltern.</title>
        <authorList>
            <person name="Zheng W.-S."/>
            <person name="Lu D.-C."/>
            <person name="Du Z.-J."/>
        </authorList>
    </citation>
    <scope>NUCLEOTIDE SEQUENCE [LARGE SCALE GENOMIC DNA]</scope>
    <source>
        <strain evidence="2 3">E85</strain>
    </source>
</reference>
<dbReference type="PANTHER" id="PTHR35458:SF8">
    <property type="entry name" value="SLR0650 PROTEIN"/>
    <property type="match status" value="1"/>
</dbReference>
<dbReference type="Proteomes" id="UP000245474">
    <property type="component" value="Unassembled WGS sequence"/>
</dbReference>
<dbReference type="InterPro" id="IPR047140">
    <property type="entry name" value="LabA"/>
</dbReference>
<evidence type="ECO:0000259" key="1">
    <source>
        <dbReference type="Pfam" id="PF01936"/>
    </source>
</evidence>
<name>A0A2U2N8N0_9GAMM</name>
<dbReference type="AlphaFoldDB" id="A0A2U2N8N0"/>
<gene>
    <name evidence="2" type="ORF">DEM34_01525</name>
</gene>
<evidence type="ECO:0000313" key="3">
    <source>
        <dbReference type="Proteomes" id="UP000245474"/>
    </source>
</evidence>
<dbReference type="Gene3D" id="3.40.50.1010">
    <property type="entry name" value="5'-nuclease"/>
    <property type="match status" value="1"/>
</dbReference>
<accession>A0A2U2N8N0</accession>
<feature type="domain" description="NYN" evidence="1">
    <location>
        <begin position="7"/>
        <end position="185"/>
    </location>
</feature>
<dbReference type="OrthoDB" id="5470481at2"/>
<keyword evidence="3" id="KW-1185">Reference proteome</keyword>
<dbReference type="Pfam" id="PF01936">
    <property type="entry name" value="NYN"/>
    <property type="match status" value="1"/>
</dbReference>
<evidence type="ECO:0000313" key="2">
    <source>
        <dbReference type="EMBL" id="PWG65448.1"/>
    </source>
</evidence>
<dbReference type="GO" id="GO:0004540">
    <property type="term" value="F:RNA nuclease activity"/>
    <property type="evidence" value="ECO:0007669"/>
    <property type="project" value="InterPro"/>
</dbReference>
<dbReference type="InterPro" id="IPR021139">
    <property type="entry name" value="NYN"/>
</dbReference>
<protein>
    <submittedName>
        <fullName evidence="2">NYN domain-containing protein</fullName>
    </submittedName>
</protein>
<dbReference type="EMBL" id="QFFI01000002">
    <property type="protein sequence ID" value="PWG65448.1"/>
    <property type="molecule type" value="Genomic_DNA"/>
</dbReference>
<organism evidence="2 3">
    <name type="scientific">Sediminicurvatus halobius</name>
    <dbReference type="NCBI Taxonomy" id="2182432"/>
    <lineage>
        <taxon>Bacteria</taxon>
        <taxon>Pseudomonadati</taxon>
        <taxon>Pseudomonadota</taxon>
        <taxon>Gammaproteobacteria</taxon>
        <taxon>Chromatiales</taxon>
        <taxon>Ectothiorhodospiraceae</taxon>
        <taxon>Sediminicurvatus</taxon>
    </lineage>
</organism>
<comment type="caution">
    <text evidence="2">The sequence shown here is derived from an EMBL/GenBank/DDBJ whole genome shotgun (WGS) entry which is preliminary data.</text>
</comment>